<dbReference type="Pfam" id="PF01431">
    <property type="entry name" value="Peptidase_M13"/>
    <property type="match status" value="1"/>
</dbReference>
<evidence type="ECO:0000259" key="9">
    <source>
        <dbReference type="Pfam" id="PF05649"/>
    </source>
</evidence>
<dbReference type="CDD" id="cd08662">
    <property type="entry name" value="M13"/>
    <property type="match status" value="1"/>
</dbReference>
<dbReference type="InterPro" id="IPR018497">
    <property type="entry name" value="Peptidase_M13_C"/>
</dbReference>
<keyword evidence="5" id="KW-0862">Zinc</keyword>
<dbReference type="PANTHER" id="PTHR11733">
    <property type="entry name" value="ZINC METALLOPROTEASE FAMILY M13 NEPRILYSIN-RELATED"/>
    <property type="match status" value="1"/>
</dbReference>
<sequence length="690" mass="78108">MIGVGLLSLKQWNTSTAPPECHSPACLRAAGRFLTAADPFSSPCDYFLFTCGSPGAARGRQRGKSISRHSNSREGESLQRRRARGTKTERMNDTLDENLPDRQTLLLQSIRETLETSEALDSLEGKALRFYRSCMDTDTIESQGPEPFLKLVQQLGGWPALGEWNETDLNSTLALLMGQYGTFPFFSVYVGRDPNQKNDTPYIQIDQPDFQIPTQWDDQSQTSKTQFSVRAFLSSSNQFLTLLGVLFPSREMHKSLYTALASELATKSSPLHHRHQANMLYQRVTIRELQTLAPVIDWLGCLEATFHPLPITESHTVLVHNLPYIIHMSQTISKWLLRNKMMGRDPIQTYMILSLLYTLLPALDSRFRETQRNFSVALGNVEEEEPRWKHCVKQTEEGFDRLLSHMVRDRTAHTEAGALVANLYSSFQKKLSDLTWRDKEFRNSVLKRVKSLTPQFMPVTDTDRLAQLYSQVVISEDSYFSNYLQSLLLQRQRRTQLYSQSLQPDIMSISPVLSGNDIIFPSGMFVPPLFHPTYPRALNYGALGFMMAKDLLHLLLPDFHTQSSSPESVGACVWSKYISLTEGRGRVGAFVLSPHQKLEVWVQYTALQVALQAYQNSLQHNDSDSALMGLFHTHLFFASFTQISCDPYPYPQLMTFEPSFLVSVICATSDLCPSRMTCQGTPLLASVDGC</sequence>
<name>A0ABD1JBZ0_9TELE</name>
<dbReference type="GO" id="GO:0008237">
    <property type="term" value="F:metallopeptidase activity"/>
    <property type="evidence" value="ECO:0007669"/>
    <property type="project" value="UniProtKB-KW"/>
</dbReference>
<dbReference type="InterPro" id="IPR042089">
    <property type="entry name" value="Peptidase_M13_dom_2"/>
</dbReference>
<dbReference type="EMBL" id="JBHFQA010000017">
    <property type="protein sequence ID" value="KAL2084100.1"/>
    <property type="molecule type" value="Genomic_DNA"/>
</dbReference>
<dbReference type="AlphaFoldDB" id="A0ABD1JBZ0"/>
<protein>
    <submittedName>
        <fullName evidence="10">Uncharacterized protein</fullName>
    </submittedName>
</protein>
<dbReference type="GO" id="GO:0046872">
    <property type="term" value="F:metal ion binding"/>
    <property type="evidence" value="ECO:0007669"/>
    <property type="project" value="UniProtKB-KW"/>
</dbReference>
<feature type="region of interest" description="Disordered" evidence="7">
    <location>
        <begin position="56"/>
        <end position="91"/>
    </location>
</feature>
<evidence type="ECO:0000313" key="10">
    <source>
        <dbReference type="EMBL" id="KAL2084100.1"/>
    </source>
</evidence>
<evidence type="ECO:0000256" key="4">
    <source>
        <dbReference type="ARBA" id="ARBA00022801"/>
    </source>
</evidence>
<keyword evidence="2" id="KW-0645">Protease</keyword>
<evidence type="ECO:0000256" key="5">
    <source>
        <dbReference type="ARBA" id="ARBA00022833"/>
    </source>
</evidence>
<evidence type="ECO:0000256" key="1">
    <source>
        <dbReference type="ARBA" id="ARBA00001947"/>
    </source>
</evidence>
<dbReference type="Pfam" id="PF05649">
    <property type="entry name" value="Peptidase_M13_N"/>
    <property type="match status" value="1"/>
</dbReference>
<evidence type="ECO:0000256" key="2">
    <source>
        <dbReference type="ARBA" id="ARBA00022670"/>
    </source>
</evidence>
<evidence type="ECO:0000256" key="7">
    <source>
        <dbReference type="SAM" id="MobiDB-lite"/>
    </source>
</evidence>
<dbReference type="Gene3D" id="1.10.1380.10">
    <property type="entry name" value="Neutral endopeptidase , domain2"/>
    <property type="match status" value="1"/>
</dbReference>
<feature type="domain" description="Peptidase M13 C-terminal" evidence="8">
    <location>
        <begin position="516"/>
        <end position="555"/>
    </location>
</feature>
<dbReference type="Proteomes" id="UP001591681">
    <property type="component" value="Unassembled WGS sequence"/>
</dbReference>
<comment type="cofactor">
    <cofactor evidence="1">
        <name>Zn(2+)</name>
        <dbReference type="ChEBI" id="CHEBI:29105"/>
    </cofactor>
</comment>
<keyword evidence="3" id="KW-0479">Metal-binding</keyword>
<gene>
    <name evidence="10" type="ORF">ACEWY4_019618</name>
</gene>
<reference evidence="10 11" key="1">
    <citation type="submission" date="2024-09" db="EMBL/GenBank/DDBJ databases">
        <title>A chromosome-level genome assembly of Gray's grenadier anchovy, Coilia grayii.</title>
        <authorList>
            <person name="Fu Z."/>
        </authorList>
    </citation>
    <scope>NUCLEOTIDE SEQUENCE [LARGE SCALE GENOMIC DNA]</scope>
    <source>
        <strain evidence="10">G4</strain>
        <tissue evidence="10">Muscle</tissue>
    </source>
</reference>
<keyword evidence="6" id="KW-0482">Metalloprotease</keyword>
<dbReference type="PROSITE" id="PS51885">
    <property type="entry name" value="NEPRILYSIN"/>
    <property type="match status" value="1"/>
</dbReference>
<feature type="domain" description="Peptidase M13 N-terminal" evidence="9">
    <location>
        <begin position="104"/>
        <end position="455"/>
    </location>
</feature>
<dbReference type="InterPro" id="IPR008753">
    <property type="entry name" value="Peptidase_M13_N"/>
</dbReference>
<keyword evidence="11" id="KW-1185">Reference proteome</keyword>
<keyword evidence="4" id="KW-0378">Hydrolase</keyword>
<comment type="caution">
    <text evidence="10">The sequence shown here is derived from an EMBL/GenBank/DDBJ whole genome shotgun (WGS) entry which is preliminary data.</text>
</comment>
<accession>A0ABD1JBZ0</accession>
<evidence type="ECO:0000259" key="8">
    <source>
        <dbReference type="Pfam" id="PF01431"/>
    </source>
</evidence>
<dbReference type="InterPro" id="IPR000718">
    <property type="entry name" value="Peptidase_M13"/>
</dbReference>
<dbReference type="SUPFAM" id="SSF55486">
    <property type="entry name" value="Metalloproteases ('zincins'), catalytic domain"/>
    <property type="match status" value="1"/>
</dbReference>
<dbReference type="PANTHER" id="PTHR11733:SF128">
    <property type="entry name" value="KELL BLOOD GROUP GLYCOPROTEIN"/>
    <property type="match status" value="1"/>
</dbReference>
<dbReference type="GO" id="GO:0006508">
    <property type="term" value="P:proteolysis"/>
    <property type="evidence" value="ECO:0007669"/>
    <property type="project" value="UniProtKB-KW"/>
</dbReference>
<evidence type="ECO:0000313" key="11">
    <source>
        <dbReference type="Proteomes" id="UP001591681"/>
    </source>
</evidence>
<proteinExistence type="predicted"/>
<evidence type="ECO:0000256" key="3">
    <source>
        <dbReference type="ARBA" id="ARBA00022723"/>
    </source>
</evidence>
<evidence type="ECO:0000256" key="6">
    <source>
        <dbReference type="ARBA" id="ARBA00023049"/>
    </source>
</evidence>
<organism evidence="10 11">
    <name type="scientific">Coilia grayii</name>
    <name type="common">Gray's grenadier anchovy</name>
    <dbReference type="NCBI Taxonomy" id="363190"/>
    <lineage>
        <taxon>Eukaryota</taxon>
        <taxon>Metazoa</taxon>
        <taxon>Chordata</taxon>
        <taxon>Craniata</taxon>
        <taxon>Vertebrata</taxon>
        <taxon>Euteleostomi</taxon>
        <taxon>Actinopterygii</taxon>
        <taxon>Neopterygii</taxon>
        <taxon>Teleostei</taxon>
        <taxon>Clupei</taxon>
        <taxon>Clupeiformes</taxon>
        <taxon>Clupeoidei</taxon>
        <taxon>Engraulidae</taxon>
        <taxon>Coilinae</taxon>
        <taxon>Coilia</taxon>
    </lineage>
</organism>